<evidence type="ECO:0008006" key="3">
    <source>
        <dbReference type="Google" id="ProtNLM"/>
    </source>
</evidence>
<dbReference type="AlphaFoldDB" id="A0A0A2V6X7"/>
<dbReference type="KEGG" id="pbl:PAAG_11446"/>
<organism evidence="1 2">
    <name type="scientific">Paracoccidioides lutzii (strain ATCC MYA-826 / Pb01)</name>
    <name type="common">Paracoccidioides brasiliensis</name>
    <dbReference type="NCBI Taxonomy" id="502779"/>
    <lineage>
        <taxon>Eukaryota</taxon>
        <taxon>Fungi</taxon>
        <taxon>Dikarya</taxon>
        <taxon>Ascomycota</taxon>
        <taxon>Pezizomycotina</taxon>
        <taxon>Eurotiomycetes</taxon>
        <taxon>Eurotiomycetidae</taxon>
        <taxon>Onygenales</taxon>
        <taxon>Ajellomycetaceae</taxon>
        <taxon>Paracoccidioides</taxon>
    </lineage>
</organism>
<dbReference type="Proteomes" id="UP000002059">
    <property type="component" value="Partially assembled WGS sequence"/>
</dbReference>
<name>A0A0A2V6X7_PARBA</name>
<keyword evidence="2" id="KW-1185">Reference proteome</keyword>
<proteinExistence type="predicted"/>
<dbReference type="OrthoDB" id="2115692at2759"/>
<dbReference type="EMBL" id="KN293995">
    <property type="protein sequence ID" value="KGQ01870.1"/>
    <property type="molecule type" value="Genomic_DNA"/>
</dbReference>
<gene>
    <name evidence="1" type="ORF">PAAG_11446</name>
</gene>
<accession>A0A0A2V6X7</accession>
<protein>
    <recommendedName>
        <fullName evidence="3">N-acetyltransferase domain-containing protein</fullName>
    </recommendedName>
</protein>
<evidence type="ECO:0000313" key="1">
    <source>
        <dbReference type="EMBL" id="KGQ01870.1"/>
    </source>
</evidence>
<dbReference type="InterPro" id="IPR016181">
    <property type="entry name" value="Acyl_CoA_acyltransferase"/>
</dbReference>
<sequence>MMIKYGLDLVDADGVECYVDSSPDTLAMYEKFGWVKVHEKEFMQLGDFRYVESYCVRLAERKKN</sequence>
<dbReference type="Gene3D" id="3.40.630.30">
    <property type="match status" value="1"/>
</dbReference>
<dbReference type="RefSeq" id="XP_015703358.1">
    <property type="nucleotide sequence ID" value="XM_015847096.1"/>
</dbReference>
<dbReference type="VEuPathDB" id="FungiDB:PAAG_11446"/>
<dbReference type="GeneID" id="26970446"/>
<dbReference type="HOGENOM" id="CLU_2868266_0_0_1"/>
<evidence type="ECO:0000313" key="2">
    <source>
        <dbReference type="Proteomes" id="UP000002059"/>
    </source>
</evidence>
<reference evidence="1 2" key="1">
    <citation type="journal article" date="2011" name="PLoS Genet.">
        <title>Comparative genomic analysis of human fungal pathogens causing paracoccidioidomycosis.</title>
        <authorList>
            <person name="Desjardins C.A."/>
            <person name="Champion M.D."/>
            <person name="Holder J.W."/>
            <person name="Muszewska A."/>
            <person name="Goldberg J."/>
            <person name="Bailao A.M."/>
            <person name="Brigido M.M."/>
            <person name="Ferreira M.E."/>
            <person name="Garcia A.M."/>
            <person name="Grynberg M."/>
            <person name="Gujja S."/>
            <person name="Heiman D.I."/>
            <person name="Henn M.R."/>
            <person name="Kodira C.D."/>
            <person name="Leon-Narvaez H."/>
            <person name="Longo L.V."/>
            <person name="Ma L.J."/>
            <person name="Malavazi I."/>
            <person name="Matsuo A.L."/>
            <person name="Morais F.V."/>
            <person name="Pereira M."/>
            <person name="Rodriguez-Brito S."/>
            <person name="Sakthikumar S."/>
            <person name="Salem-Izacc S.M."/>
            <person name="Sykes S.M."/>
            <person name="Teixeira M.M."/>
            <person name="Vallejo M.C."/>
            <person name="Walter M.E."/>
            <person name="Yandava C."/>
            <person name="Young S."/>
            <person name="Zeng Q."/>
            <person name="Zucker J."/>
            <person name="Felipe M.S."/>
            <person name="Goldman G.H."/>
            <person name="Haas B.J."/>
            <person name="McEwen J.G."/>
            <person name="Nino-Vega G."/>
            <person name="Puccia R."/>
            <person name="San-Blas G."/>
            <person name="Soares C.M."/>
            <person name="Birren B.W."/>
            <person name="Cuomo C.A."/>
        </authorList>
    </citation>
    <scope>NUCLEOTIDE SEQUENCE [LARGE SCALE GENOMIC DNA]</scope>
    <source>
        <strain evidence="2">ATCC MYA-826 / Pb01</strain>
    </source>
</reference>
<dbReference type="SUPFAM" id="SSF55729">
    <property type="entry name" value="Acyl-CoA N-acyltransferases (Nat)"/>
    <property type="match status" value="1"/>
</dbReference>